<dbReference type="PANTHER" id="PTHR31897:SF4">
    <property type="entry name" value="DUF19 DOMAIN-CONTAINING PROTEIN"/>
    <property type="match status" value="1"/>
</dbReference>
<dbReference type="OMA" id="YCGRDVV"/>
<name>G0NF09_CAEBE</name>
<dbReference type="Pfam" id="PF01579">
    <property type="entry name" value="DUF19"/>
    <property type="match status" value="2"/>
</dbReference>
<dbReference type="AlphaFoldDB" id="G0NF09"/>
<dbReference type="InParanoid" id="G0NF09"/>
<feature type="domain" description="T20D4.11-like" evidence="2">
    <location>
        <begin position="115"/>
        <end position="262"/>
    </location>
</feature>
<reference evidence="4" key="1">
    <citation type="submission" date="2011-07" db="EMBL/GenBank/DDBJ databases">
        <authorList>
            <consortium name="Caenorhabditis brenneri Sequencing and Analysis Consortium"/>
            <person name="Wilson R.K."/>
        </authorList>
    </citation>
    <scope>NUCLEOTIDE SEQUENCE [LARGE SCALE GENOMIC DNA]</scope>
    <source>
        <strain evidence="4">PB2801</strain>
    </source>
</reference>
<feature type="chain" id="PRO_5003405672" description="T20D4.11-like domain-containing protein" evidence="1">
    <location>
        <begin position="20"/>
        <end position="268"/>
    </location>
</feature>
<evidence type="ECO:0000313" key="3">
    <source>
        <dbReference type="EMBL" id="EGT59083.1"/>
    </source>
</evidence>
<dbReference type="HOGENOM" id="CLU_058511_1_0_1"/>
<dbReference type="eggNOG" id="ENOG502TGT2">
    <property type="taxonomic scope" value="Eukaryota"/>
</dbReference>
<evidence type="ECO:0000259" key="2">
    <source>
        <dbReference type="Pfam" id="PF01579"/>
    </source>
</evidence>
<feature type="domain" description="T20D4.11-like" evidence="2">
    <location>
        <begin position="26"/>
        <end position="104"/>
    </location>
</feature>
<protein>
    <recommendedName>
        <fullName evidence="2">T20D4.11-like domain-containing protein</fullName>
    </recommendedName>
</protein>
<keyword evidence="1" id="KW-0732">Signal</keyword>
<sequence>MIRFLLLFLLSTPLTYVNSEEIPFYLELLSTKTKNCFLKFFEAVVVEEFACTRNFEFLTTDNIDKRRAFIDGKECFFKIIKTKCHPDRVDLFYAYFDELVDTLTFIPAHSGCSETYYRLNAQRCYAQKNIMELEIEQQLERLPRYKNDTEVMVMCKNIQNCMDGLCFTEDDHYEIEFSLAVPELTVSHFTVCIQTIDKELPDLSKYNCLENRSFYRKIPEFICKRYQKKKRECLRAVTKDYCGRDVVKPVEGYLDEFIELKCQGFIDN</sequence>
<dbReference type="Proteomes" id="UP000008068">
    <property type="component" value="Unassembled WGS sequence"/>
</dbReference>
<dbReference type="InterPro" id="IPR002542">
    <property type="entry name" value="T20D4.11-like_dom"/>
</dbReference>
<feature type="signal peptide" evidence="1">
    <location>
        <begin position="1"/>
        <end position="19"/>
    </location>
</feature>
<evidence type="ECO:0000256" key="1">
    <source>
        <dbReference type="SAM" id="SignalP"/>
    </source>
</evidence>
<organism evidence="4">
    <name type="scientific">Caenorhabditis brenneri</name>
    <name type="common">Nematode worm</name>
    <dbReference type="NCBI Taxonomy" id="135651"/>
    <lineage>
        <taxon>Eukaryota</taxon>
        <taxon>Metazoa</taxon>
        <taxon>Ecdysozoa</taxon>
        <taxon>Nematoda</taxon>
        <taxon>Chromadorea</taxon>
        <taxon>Rhabditida</taxon>
        <taxon>Rhabditina</taxon>
        <taxon>Rhabditomorpha</taxon>
        <taxon>Rhabditoidea</taxon>
        <taxon>Rhabditidae</taxon>
        <taxon>Peloderinae</taxon>
        <taxon>Caenorhabditis</taxon>
    </lineage>
</organism>
<dbReference type="OrthoDB" id="5819902at2759"/>
<gene>
    <name evidence="3" type="ORF">CAEBREN_13795</name>
</gene>
<dbReference type="EMBL" id="GL379874">
    <property type="protein sequence ID" value="EGT59083.1"/>
    <property type="molecule type" value="Genomic_DNA"/>
</dbReference>
<evidence type="ECO:0000313" key="4">
    <source>
        <dbReference type="Proteomes" id="UP000008068"/>
    </source>
</evidence>
<accession>G0NF09</accession>
<dbReference type="PANTHER" id="PTHR31897">
    <property type="entry name" value="PROTEIN CBG17011-RELATED"/>
    <property type="match status" value="1"/>
</dbReference>
<keyword evidence="4" id="KW-1185">Reference proteome</keyword>
<dbReference type="FunCoup" id="G0NF09">
    <property type="interactions" value="5"/>
</dbReference>
<proteinExistence type="predicted"/>